<evidence type="ECO:0000313" key="1">
    <source>
        <dbReference type="EMBL" id="QDH88900.1"/>
    </source>
</evidence>
<organism evidence="1">
    <name type="scientific">Leviviridae sp</name>
    <dbReference type="NCBI Taxonomy" id="2027243"/>
    <lineage>
        <taxon>Viruses</taxon>
        <taxon>Riboviria</taxon>
        <taxon>Orthornavirae</taxon>
        <taxon>Lenarviricota</taxon>
        <taxon>Leviviricetes</taxon>
        <taxon>Norzivirales</taxon>
        <taxon>Fiersviridae</taxon>
    </lineage>
</organism>
<dbReference type="EMBL" id="MN034455">
    <property type="protein sequence ID" value="QDH88900.1"/>
    <property type="molecule type" value="Genomic_RNA"/>
</dbReference>
<accession>A0A514D5J5</accession>
<gene>
    <name evidence="1" type="ORF">H1Rhizo25555_000002</name>
</gene>
<proteinExistence type="predicted"/>
<name>A0A514D5J5_9VIRU</name>
<reference evidence="1" key="1">
    <citation type="submission" date="2019-05" db="EMBL/GenBank/DDBJ databases">
        <title>Metatranscriptomic reconstruction reveals RNA viruses with the potential to shape carbon cycling in soil.</title>
        <authorList>
            <person name="Starr E.P."/>
            <person name="Nuccio E."/>
            <person name="Pett-Ridge J."/>
            <person name="Banfield J.F."/>
            <person name="Firestone M.K."/>
        </authorList>
    </citation>
    <scope>NUCLEOTIDE SEQUENCE</scope>
    <source>
        <strain evidence="1">H1_Rhizo_25_scaffold_555</strain>
    </source>
</reference>
<protein>
    <submittedName>
        <fullName evidence="1">Uncharacterized protein</fullName>
    </submittedName>
</protein>
<sequence length="137" mass="14282">MLPTNLNTNEVKNSAGTEVEFSRLSTLDRSVTFAQVSETPNLPHRLKVSHLETGTGTALRRRSVARFDKTVTGASGAPRTISAYAVLDIPQGDIGALSEVANVVAELNSFLSTTGAGTTVLFDGTGYGTAALINGSL</sequence>